<dbReference type="AlphaFoldDB" id="A0A150RTK5"/>
<organism evidence="2 3">
    <name type="scientific">Sorangium cellulosum</name>
    <name type="common">Polyangium cellulosum</name>
    <dbReference type="NCBI Taxonomy" id="56"/>
    <lineage>
        <taxon>Bacteria</taxon>
        <taxon>Pseudomonadati</taxon>
        <taxon>Myxococcota</taxon>
        <taxon>Polyangia</taxon>
        <taxon>Polyangiales</taxon>
        <taxon>Polyangiaceae</taxon>
        <taxon>Sorangium</taxon>
    </lineage>
</organism>
<name>A0A150RTK5_SORCE</name>
<proteinExistence type="predicted"/>
<evidence type="ECO:0000313" key="3">
    <source>
        <dbReference type="Proteomes" id="UP000075635"/>
    </source>
</evidence>
<comment type="caution">
    <text evidence="2">The sequence shown here is derived from an EMBL/GenBank/DDBJ whole genome shotgun (WGS) entry which is preliminary data.</text>
</comment>
<feature type="region of interest" description="Disordered" evidence="1">
    <location>
        <begin position="68"/>
        <end position="121"/>
    </location>
</feature>
<dbReference type="Proteomes" id="UP000075635">
    <property type="component" value="Unassembled WGS sequence"/>
</dbReference>
<dbReference type="EMBL" id="JEMB01002105">
    <property type="protein sequence ID" value="KYF83483.1"/>
    <property type="molecule type" value="Genomic_DNA"/>
</dbReference>
<gene>
    <name evidence="2" type="ORF">BE17_17770</name>
</gene>
<evidence type="ECO:0000313" key="2">
    <source>
        <dbReference type="EMBL" id="KYF83483.1"/>
    </source>
</evidence>
<reference evidence="2 3" key="1">
    <citation type="submission" date="2014-02" db="EMBL/GenBank/DDBJ databases">
        <title>The small core and large imbalanced accessory genome model reveals a collaborative survival strategy of Sorangium cellulosum strains in nature.</title>
        <authorList>
            <person name="Han K."/>
            <person name="Peng R."/>
            <person name="Blom J."/>
            <person name="Li Y.-Z."/>
        </authorList>
    </citation>
    <scope>NUCLEOTIDE SEQUENCE [LARGE SCALE GENOMIC DNA]</scope>
    <source>
        <strain evidence="2 3">So0011-07</strain>
    </source>
</reference>
<sequence>MAELDQVEGHSSKLADVRLGHAAAEGSRRARHELIVGRRGTSSARSAAALRLDQVGIDGPELTGVHLDAAAAPPPEASPGGRRPLAAYSAPSPPELSTGVQSPAPDMALDTTAAKFGRSTR</sequence>
<evidence type="ECO:0000256" key="1">
    <source>
        <dbReference type="SAM" id="MobiDB-lite"/>
    </source>
</evidence>
<accession>A0A150RTK5</accession>
<feature type="region of interest" description="Disordered" evidence="1">
    <location>
        <begin position="1"/>
        <end position="29"/>
    </location>
</feature>
<feature type="compositionally biased region" description="Basic and acidic residues" evidence="1">
    <location>
        <begin position="7"/>
        <end position="19"/>
    </location>
</feature>
<protein>
    <submittedName>
        <fullName evidence="2">Uncharacterized protein</fullName>
    </submittedName>
</protein>